<dbReference type="AlphaFoldDB" id="A0A9R1WGQ9"/>
<keyword evidence="1" id="KW-0812">Transmembrane</keyword>
<keyword evidence="1" id="KW-1133">Transmembrane helix</keyword>
<reference evidence="4 5" key="1">
    <citation type="journal article" date="2017" name="Nat. Commun.">
        <title>Genome assembly with in vitro proximity ligation data and whole-genome triplication in lettuce.</title>
        <authorList>
            <person name="Reyes-Chin-Wo S."/>
            <person name="Wang Z."/>
            <person name="Yang X."/>
            <person name="Kozik A."/>
            <person name="Arikit S."/>
            <person name="Song C."/>
            <person name="Xia L."/>
            <person name="Froenicke L."/>
            <person name="Lavelle D.O."/>
            <person name="Truco M.J."/>
            <person name="Xia R."/>
            <person name="Zhu S."/>
            <person name="Xu C."/>
            <person name="Xu H."/>
            <person name="Xu X."/>
            <person name="Cox K."/>
            <person name="Korf I."/>
            <person name="Meyers B.C."/>
            <person name="Michelmore R.W."/>
        </authorList>
    </citation>
    <scope>NUCLEOTIDE SEQUENCE [LARGE SCALE GENOMIC DNA]</scope>
    <source>
        <strain evidence="5">cv. Salinas</strain>
        <tissue evidence="4">Seedlings</tissue>
    </source>
</reference>
<name>A0A9R1WGQ9_LACSA</name>
<proteinExistence type="predicted"/>
<gene>
    <name evidence="4" type="ORF">LSAT_V11C200096130</name>
</gene>
<dbReference type="PANTHER" id="PTHR47718">
    <property type="entry name" value="OS01G0519700 PROTEIN"/>
    <property type="match status" value="1"/>
</dbReference>
<accession>A0A9R1WGQ9</accession>
<dbReference type="EMBL" id="NBSK02000002">
    <property type="protein sequence ID" value="KAJ0223543.1"/>
    <property type="molecule type" value="Genomic_DNA"/>
</dbReference>
<dbReference type="Pfam" id="PF03101">
    <property type="entry name" value="FAR1"/>
    <property type="match status" value="1"/>
</dbReference>
<evidence type="ECO:0000313" key="5">
    <source>
        <dbReference type="Proteomes" id="UP000235145"/>
    </source>
</evidence>
<protein>
    <recommendedName>
        <fullName evidence="6">Protein FAR1-RELATED SEQUENCE</fullName>
    </recommendedName>
</protein>
<feature type="domain" description="FAR1" evidence="2">
    <location>
        <begin position="111"/>
        <end position="205"/>
    </location>
</feature>
<dbReference type="PANTHER" id="PTHR47718:SF12">
    <property type="entry name" value="PROTEIN FAR1-RELATED SEQUENCE"/>
    <property type="match status" value="1"/>
</dbReference>
<feature type="transmembrane region" description="Helical" evidence="1">
    <location>
        <begin position="530"/>
        <end position="549"/>
    </location>
</feature>
<sequence length="686" mass="79492">MGLCFQGEVSSFSLFDSMCVQSKVLNGVRRGVAARPSLKLNEPWRATASVKSITNNKKLTKTTILVSPVNLYFLIFFFPGGTRKIWIPENVDDVKPKLYSKYLSVDDAINMYKAYVAKAGFDVRKGSTKLNNKSRVLTHQSMLCSREGFPQSVYVDTTDSKKNKAQRNSNIKRKGCPTFAKFKRVGNSEVFELYKFEERHNHDLVTEDYKRFLRSNRQLDNAAQEFIEKMGMVKIGPMKAYTIMQELRGSNNVGGIVVDYKNQSRKVNCFIEKDDAQMADEVAKANYREFGDVYHIVFAPFTGIDNHRKSVISAVGLLSSETIESYLWLLKTFLKTFGKQPTVVLTDEDAPMKIAIDRIFIDSRHRLCMWHITQKLPSKVCAEVSNDMKFKKRFNKLIWNSRIDASEFDNRWRSFIEDYKLQEVSWFSKMFDMRESWIPAYFRDMSLSAMDRQRHNQCFLDHLSNISKIKTKKEIEQSVFSCSQHSVTNEEFYDRFVVMQYKDIMGSTQKLLTKKIQKVIVSFLFQKRHFFSSCELLIFLFVFIFHMLFMTKRNQVLNALVHCSFSMIPSKYILRHWCKGVIPSEASSSSSSSLLYDPLSHQFLSFVEESESILSKDADKLKEFLSSLKKQNIFEFLESSYGVKKPFIYDIGNPSDDISNKGRGTGTAAEECRQTLVRRQRLFQAH</sequence>
<evidence type="ECO:0008006" key="6">
    <source>
        <dbReference type="Google" id="ProtNLM"/>
    </source>
</evidence>
<comment type="caution">
    <text evidence="4">The sequence shown here is derived from an EMBL/GenBank/DDBJ whole genome shotgun (WGS) entry which is preliminary data.</text>
</comment>
<evidence type="ECO:0000313" key="4">
    <source>
        <dbReference type="EMBL" id="KAJ0223543.1"/>
    </source>
</evidence>
<evidence type="ECO:0000256" key="1">
    <source>
        <dbReference type="SAM" id="Phobius"/>
    </source>
</evidence>
<dbReference type="InterPro" id="IPR004330">
    <property type="entry name" value="FAR1_DNA_bnd_dom"/>
</dbReference>
<dbReference type="Proteomes" id="UP000235145">
    <property type="component" value="Unassembled WGS sequence"/>
</dbReference>
<evidence type="ECO:0000259" key="3">
    <source>
        <dbReference type="Pfam" id="PF10551"/>
    </source>
</evidence>
<keyword evidence="1" id="KW-0472">Membrane</keyword>
<dbReference type="InterPro" id="IPR018289">
    <property type="entry name" value="MULE_transposase_dom"/>
</dbReference>
<organism evidence="4 5">
    <name type="scientific">Lactuca sativa</name>
    <name type="common">Garden lettuce</name>
    <dbReference type="NCBI Taxonomy" id="4236"/>
    <lineage>
        <taxon>Eukaryota</taxon>
        <taxon>Viridiplantae</taxon>
        <taxon>Streptophyta</taxon>
        <taxon>Embryophyta</taxon>
        <taxon>Tracheophyta</taxon>
        <taxon>Spermatophyta</taxon>
        <taxon>Magnoliopsida</taxon>
        <taxon>eudicotyledons</taxon>
        <taxon>Gunneridae</taxon>
        <taxon>Pentapetalae</taxon>
        <taxon>asterids</taxon>
        <taxon>campanulids</taxon>
        <taxon>Asterales</taxon>
        <taxon>Asteraceae</taxon>
        <taxon>Cichorioideae</taxon>
        <taxon>Cichorieae</taxon>
        <taxon>Lactucinae</taxon>
        <taxon>Lactuca</taxon>
    </lineage>
</organism>
<dbReference type="Pfam" id="PF10551">
    <property type="entry name" value="MULE"/>
    <property type="match status" value="1"/>
</dbReference>
<keyword evidence="5" id="KW-1185">Reference proteome</keyword>
<feature type="domain" description="MULE transposase" evidence="3">
    <location>
        <begin position="294"/>
        <end position="375"/>
    </location>
</feature>
<evidence type="ECO:0000259" key="2">
    <source>
        <dbReference type="Pfam" id="PF03101"/>
    </source>
</evidence>